<dbReference type="InterPro" id="IPR010730">
    <property type="entry name" value="HET"/>
</dbReference>
<evidence type="ECO:0000313" key="2">
    <source>
        <dbReference type="EMBL" id="KAF6836408.1"/>
    </source>
</evidence>
<feature type="domain" description="Heterokaryon incompatibility" evidence="1">
    <location>
        <begin position="49"/>
        <end position="158"/>
    </location>
</feature>
<dbReference type="PANTHER" id="PTHR24148:SF73">
    <property type="entry name" value="HET DOMAIN PROTEIN (AFU_ORTHOLOGUE AFUA_8G01020)"/>
    <property type="match status" value="1"/>
</dbReference>
<proteinExistence type="predicted"/>
<organism evidence="2 3">
    <name type="scientific">Colletotrichum plurivorum</name>
    <dbReference type="NCBI Taxonomy" id="2175906"/>
    <lineage>
        <taxon>Eukaryota</taxon>
        <taxon>Fungi</taxon>
        <taxon>Dikarya</taxon>
        <taxon>Ascomycota</taxon>
        <taxon>Pezizomycotina</taxon>
        <taxon>Sordariomycetes</taxon>
        <taxon>Hypocreomycetidae</taxon>
        <taxon>Glomerellales</taxon>
        <taxon>Glomerellaceae</taxon>
        <taxon>Colletotrichum</taxon>
        <taxon>Colletotrichum orchidearum species complex</taxon>
    </lineage>
</organism>
<dbReference type="PANTHER" id="PTHR24148">
    <property type="entry name" value="ANKYRIN REPEAT DOMAIN-CONTAINING PROTEIN 39 HOMOLOG-RELATED"/>
    <property type="match status" value="1"/>
</dbReference>
<dbReference type="AlphaFoldDB" id="A0A8H6KSP6"/>
<protein>
    <submittedName>
        <fullName evidence="2">HET domain-containing protein</fullName>
    </submittedName>
</protein>
<keyword evidence="3" id="KW-1185">Reference proteome</keyword>
<reference evidence="2" key="1">
    <citation type="journal article" date="2020" name="Phytopathology">
        <title>Genome Sequence Resources of Colletotrichum truncatum, C. plurivorum, C. musicola, and C. sojae: Four Species Pathogenic to Soybean (Glycine max).</title>
        <authorList>
            <person name="Rogerio F."/>
            <person name="Boufleur T.R."/>
            <person name="Ciampi-Guillardi M."/>
            <person name="Sukno S.A."/>
            <person name="Thon M.R."/>
            <person name="Massola Junior N.S."/>
            <person name="Baroncelli R."/>
        </authorList>
    </citation>
    <scope>NUCLEOTIDE SEQUENCE</scope>
    <source>
        <strain evidence="2">LFN00145</strain>
    </source>
</reference>
<evidence type="ECO:0000313" key="3">
    <source>
        <dbReference type="Proteomes" id="UP000654918"/>
    </source>
</evidence>
<sequence>MESPSAYEYRSLPNPRFTRLLVLHRGSHGDPSCPLTCRLEMDMCNPSSYFALSYTWNNETPSEPLLIQNSTIGTAESAVKGASSRALLITPNCAMALRLLQRSMSKQWRKQDHMKVWVDAICINQQSSNEKSAQVAMMAEIYRGSESVVVWLGQQHAPPSPWALAALQPLVVFKDKSYRQKIKSRDLVLEDVKRGKVGIGDMALGDLGLVNSGFYKKNSGERMRLFLGRIAMKAGGYIQLFNNLCWEPDLTTLAKITGFDNFTLHWQMHNNLAFAGSEDGRDFFMGSLIQTEKLMRLKASEPRDKIFALRTLSARTLGKIPVDYERPTGVLFAEVTKELIKTHRNPELLYFSSISKVVRGTRGELMPSWAVDFGVADGCFLSLFNPLTVRISSRAMSIHADITLQYRFWKDSQRLSVMGARIGEVGKFVGEGLKRRISDGAWVDQYGYVIREPLNKFISSVSAAVESEQKLDRTMGNSIQKMLREIWAASEGRPSRRKFLPRCLTAVSKRHSSPGISKASCTKHSKQMFTATTLVLFSLRTSIVTLFDIDYIHQKVHCPSSPLSNNLVTMNLFKRAVADASFSTPMATPGKKVCVPSLPDMQKAQANRQAQVDTEYVMVDVTAPSHKQQEQGNDKVCDDKVKIAILEEMLQKRTHECVALRESLETSRIATKWLQTQLVITTATEPEVVQH</sequence>
<comment type="caution">
    <text evidence="2">The sequence shown here is derived from an EMBL/GenBank/DDBJ whole genome shotgun (WGS) entry which is preliminary data.</text>
</comment>
<dbReference type="EMBL" id="WIGO01000032">
    <property type="protein sequence ID" value="KAF6836408.1"/>
    <property type="molecule type" value="Genomic_DNA"/>
</dbReference>
<evidence type="ECO:0000259" key="1">
    <source>
        <dbReference type="Pfam" id="PF06985"/>
    </source>
</evidence>
<dbReference type="Proteomes" id="UP000654918">
    <property type="component" value="Unassembled WGS sequence"/>
</dbReference>
<dbReference type="InterPro" id="IPR052895">
    <property type="entry name" value="HetReg/Transcr_Mod"/>
</dbReference>
<name>A0A8H6KSP6_9PEZI</name>
<accession>A0A8H6KSP6</accession>
<gene>
    <name evidence="2" type="ORF">CPLU01_03692</name>
</gene>
<dbReference type="Pfam" id="PF06985">
    <property type="entry name" value="HET"/>
    <property type="match status" value="1"/>
</dbReference>